<feature type="region of interest" description="Disordered" evidence="1">
    <location>
        <begin position="105"/>
        <end position="124"/>
    </location>
</feature>
<sequence>MKAICGLPLKFDSSSKWNLFLDATRLSTRNPCNQYPSENVQKNCNPLPQYDVGEERNLFSHGRCFISSQIRSQILISYEKEDNEREESKDRKEFSQRICIMNLKKSNVSGGGRNSSNSRKERIR</sequence>
<gene>
    <name evidence="2" type="ORF">AVEN_29235_1</name>
</gene>
<evidence type="ECO:0000313" key="3">
    <source>
        <dbReference type="Proteomes" id="UP000499080"/>
    </source>
</evidence>
<keyword evidence="3" id="KW-1185">Reference proteome</keyword>
<evidence type="ECO:0000313" key="2">
    <source>
        <dbReference type="EMBL" id="GBM21795.1"/>
    </source>
</evidence>
<evidence type="ECO:0000256" key="1">
    <source>
        <dbReference type="SAM" id="MobiDB-lite"/>
    </source>
</evidence>
<accession>A0A4Y2E1Q0</accession>
<dbReference type="Proteomes" id="UP000499080">
    <property type="component" value="Unassembled WGS sequence"/>
</dbReference>
<protein>
    <submittedName>
        <fullName evidence="2">Uncharacterized protein</fullName>
    </submittedName>
</protein>
<name>A0A4Y2E1Q0_ARAVE</name>
<comment type="caution">
    <text evidence="2">The sequence shown here is derived from an EMBL/GenBank/DDBJ whole genome shotgun (WGS) entry which is preliminary data.</text>
</comment>
<reference evidence="2 3" key="1">
    <citation type="journal article" date="2019" name="Sci. Rep.">
        <title>Orb-weaving spider Araneus ventricosus genome elucidates the spidroin gene catalogue.</title>
        <authorList>
            <person name="Kono N."/>
            <person name="Nakamura H."/>
            <person name="Ohtoshi R."/>
            <person name="Moran D.A.P."/>
            <person name="Shinohara A."/>
            <person name="Yoshida Y."/>
            <person name="Fujiwara M."/>
            <person name="Mori M."/>
            <person name="Tomita M."/>
            <person name="Arakawa K."/>
        </authorList>
    </citation>
    <scope>NUCLEOTIDE SEQUENCE [LARGE SCALE GENOMIC DNA]</scope>
</reference>
<dbReference type="EMBL" id="BGPR01000467">
    <property type="protein sequence ID" value="GBM21795.1"/>
    <property type="molecule type" value="Genomic_DNA"/>
</dbReference>
<organism evidence="2 3">
    <name type="scientific">Araneus ventricosus</name>
    <name type="common">Orbweaver spider</name>
    <name type="synonym">Epeira ventricosa</name>
    <dbReference type="NCBI Taxonomy" id="182803"/>
    <lineage>
        <taxon>Eukaryota</taxon>
        <taxon>Metazoa</taxon>
        <taxon>Ecdysozoa</taxon>
        <taxon>Arthropoda</taxon>
        <taxon>Chelicerata</taxon>
        <taxon>Arachnida</taxon>
        <taxon>Araneae</taxon>
        <taxon>Araneomorphae</taxon>
        <taxon>Entelegynae</taxon>
        <taxon>Araneoidea</taxon>
        <taxon>Araneidae</taxon>
        <taxon>Araneus</taxon>
    </lineage>
</organism>
<proteinExistence type="predicted"/>
<dbReference type="AlphaFoldDB" id="A0A4Y2E1Q0"/>